<comment type="similarity">
    <text evidence="2 11">Belongs to the shikimate kinase family.</text>
</comment>
<evidence type="ECO:0000256" key="9">
    <source>
        <dbReference type="ARBA" id="ARBA00023141"/>
    </source>
</evidence>
<sequence>MMKQQGNIFLIGFMGAGKSTIAAGLGEMLEMERVEMDQMIVRQQGMEISEIFDRFGEPYFRDLETKVLSDLGQEGPFVVSCGGGAVLRPENVNLMKQSGTVVLLAARPETIYERVKDSDERPILNGHMTVDFIAGLMEKRQKIYEAAADVTVWTDGKGKKEICREIYQYLTNTSQKNS</sequence>
<dbReference type="HAMAP" id="MF_00109">
    <property type="entry name" value="Shikimate_kinase"/>
    <property type="match status" value="1"/>
</dbReference>
<dbReference type="GO" id="GO:0009073">
    <property type="term" value="P:aromatic amino acid family biosynthetic process"/>
    <property type="evidence" value="ECO:0007669"/>
    <property type="project" value="UniProtKB-KW"/>
</dbReference>
<reference evidence="12" key="1">
    <citation type="journal article" date="2021" name="PeerJ">
        <title>Extensive microbial diversity within the chicken gut microbiome revealed by metagenomics and culture.</title>
        <authorList>
            <person name="Gilroy R."/>
            <person name="Ravi A."/>
            <person name="Getino M."/>
            <person name="Pursley I."/>
            <person name="Horton D.L."/>
            <person name="Alikhan N.F."/>
            <person name="Baker D."/>
            <person name="Gharbi K."/>
            <person name="Hall N."/>
            <person name="Watson M."/>
            <person name="Adriaenssens E.M."/>
            <person name="Foster-Nyarko E."/>
            <person name="Jarju S."/>
            <person name="Secka A."/>
            <person name="Antonio M."/>
            <person name="Oren A."/>
            <person name="Chaudhuri R.R."/>
            <person name="La Ragione R."/>
            <person name="Hildebrand F."/>
            <person name="Pallen M.J."/>
        </authorList>
    </citation>
    <scope>NUCLEOTIDE SEQUENCE</scope>
    <source>
        <strain evidence="12">CHK198-12963</strain>
    </source>
</reference>
<dbReference type="GO" id="GO:0008652">
    <property type="term" value="P:amino acid biosynthetic process"/>
    <property type="evidence" value="ECO:0007669"/>
    <property type="project" value="UniProtKB-KW"/>
</dbReference>
<keyword evidence="4 11" id="KW-0028">Amino-acid biosynthesis</keyword>
<comment type="cofactor">
    <cofactor evidence="11">
        <name>Mg(2+)</name>
        <dbReference type="ChEBI" id="CHEBI:18420"/>
    </cofactor>
    <text evidence="11">Binds 1 Mg(2+) ion per subunit.</text>
</comment>
<dbReference type="GO" id="GO:0009423">
    <property type="term" value="P:chorismate biosynthetic process"/>
    <property type="evidence" value="ECO:0007669"/>
    <property type="project" value="UniProtKB-UniRule"/>
</dbReference>
<keyword evidence="11" id="KW-0460">Magnesium</keyword>
<dbReference type="SUPFAM" id="SSF52540">
    <property type="entry name" value="P-loop containing nucleoside triphosphate hydrolases"/>
    <property type="match status" value="1"/>
</dbReference>
<dbReference type="GO" id="GO:0005829">
    <property type="term" value="C:cytosol"/>
    <property type="evidence" value="ECO:0007669"/>
    <property type="project" value="TreeGrafter"/>
</dbReference>
<feature type="binding site" evidence="11">
    <location>
        <position position="37"/>
    </location>
    <ligand>
        <name>substrate</name>
    </ligand>
</feature>
<keyword evidence="11" id="KW-0479">Metal-binding</keyword>
<name>A0A9D2PXB6_9FIRM</name>
<dbReference type="PANTHER" id="PTHR21087">
    <property type="entry name" value="SHIKIMATE KINASE"/>
    <property type="match status" value="1"/>
</dbReference>
<comment type="caution">
    <text evidence="11">Lacks conserved residue(s) required for the propagation of feature annotation.</text>
</comment>
<dbReference type="InterPro" id="IPR000623">
    <property type="entry name" value="Shikimate_kinase/TSH1"/>
</dbReference>
<evidence type="ECO:0000256" key="11">
    <source>
        <dbReference type="HAMAP-Rule" id="MF_00109"/>
    </source>
</evidence>
<comment type="subunit">
    <text evidence="11">Monomer.</text>
</comment>
<comment type="catalytic activity">
    <reaction evidence="10 11">
        <text>shikimate + ATP = 3-phosphoshikimate + ADP + H(+)</text>
        <dbReference type="Rhea" id="RHEA:13121"/>
        <dbReference type="ChEBI" id="CHEBI:15378"/>
        <dbReference type="ChEBI" id="CHEBI:30616"/>
        <dbReference type="ChEBI" id="CHEBI:36208"/>
        <dbReference type="ChEBI" id="CHEBI:145989"/>
        <dbReference type="ChEBI" id="CHEBI:456216"/>
        <dbReference type="EC" id="2.7.1.71"/>
    </reaction>
</comment>
<keyword evidence="8 11" id="KW-0067">ATP-binding</keyword>
<dbReference type="EMBL" id="DWWB01000088">
    <property type="protein sequence ID" value="HJC67973.1"/>
    <property type="molecule type" value="Genomic_DNA"/>
</dbReference>
<keyword evidence="6 11" id="KW-0547">Nucleotide-binding</keyword>
<evidence type="ECO:0000256" key="7">
    <source>
        <dbReference type="ARBA" id="ARBA00022777"/>
    </source>
</evidence>
<comment type="subcellular location">
    <subcellularLocation>
        <location evidence="11">Cytoplasm</location>
    </subcellularLocation>
</comment>
<dbReference type="GO" id="GO:0000287">
    <property type="term" value="F:magnesium ion binding"/>
    <property type="evidence" value="ECO:0007669"/>
    <property type="project" value="UniProtKB-UniRule"/>
</dbReference>
<comment type="pathway">
    <text evidence="1 11">Metabolic intermediate biosynthesis; chorismate biosynthesis; chorismate from D-erythrose 4-phosphate and phosphoenolpyruvate: step 5/7.</text>
</comment>
<comment type="caution">
    <text evidence="12">The sequence shown here is derived from an EMBL/GenBank/DDBJ whole genome shotgun (WGS) entry which is preliminary data.</text>
</comment>
<feature type="binding site" evidence="11">
    <location>
        <position position="61"/>
    </location>
    <ligand>
        <name>substrate</name>
    </ligand>
</feature>
<evidence type="ECO:0000313" key="12">
    <source>
        <dbReference type="EMBL" id="HJC67973.1"/>
    </source>
</evidence>
<feature type="binding site" evidence="11">
    <location>
        <position position="19"/>
    </location>
    <ligand>
        <name>Mg(2+)</name>
        <dbReference type="ChEBI" id="CHEBI:18420"/>
    </ligand>
</feature>
<dbReference type="Pfam" id="PF01202">
    <property type="entry name" value="SKI"/>
    <property type="match status" value="1"/>
</dbReference>
<feature type="binding site" evidence="11">
    <location>
        <position position="121"/>
    </location>
    <ligand>
        <name>ATP</name>
        <dbReference type="ChEBI" id="CHEBI:30616"/>
    </ligand>
</feature>
<evidence type="ECO:0000256" key="3">
    <source>
        <dbReference type="ARBA" id="ARBA00012154"/>
    </source>
</evidence>
<comment type="function">
    <text evidence="11">Catalyzes the specific phosphorylation of the 3-hydroxyl group of shikimic acid using ATP as a cosubstrate.</text>
</comment>
<feature type="binding site" evidence="11">
    <location>
        <position position="83"/>
    </location>
    <ligand>
        <name>substrate</name>
    </ligand>
</feature>
<dbReference type="InterPro" id="IPR023000">
    <property type="entry name" value="Shikimate_kinase_CS"/>
</dbReference>
<dbReference type="AlphaFoldDB" id="A0A9D2PXB6"/>
<evidence type="ECO:0000256" key="6">
    <source>
        <dbReference type="ARBA" id="ARBA00022741"/>
    </source>
</evidence>
<feature type="binding site" evidence="11">
    <location>
        <begin position="15"/>
        <end position="20"/>
    </location>
    <ligand>
        <name>ATP</name>
        <dbReference type="ChEBI" id="CHEBI:30616"/>
    </ligand>
</feature>
<evidence type="ECO:0000256" key="8">
    <source>
        <dbReference type="ARBA" id="ARBA00022840"/>
    </source>
</evidence>
<keyword evidence="11" id="KW-0963">Cytoplasm</keyword>
<dbReference type="Proteomes" id="UP000823863">
    <property type="component" value="Unassembled WGS sequence"/>
</dbReference>
<gene>
    <name evidence="11" type="primary">aroK</name>
    <name evidence="12" type="ORF">H9931_14895</name>
</gene>
<keyword evidence="5 11" id="KW-0808">Transferase</keyword>
<dbReference type="InterPro" id="IPR031322">
    <property type="entry name" value="Shikimate/glucono_kinase"/>
</dbReference>
<keyword evidence="7 11" id="KW-0418">Kinase</keyword>
<protein>
    <recommendedName>
        <fullName evidence="3 11">Shikimate kinase</fullName>
        <shortName evidence="11">SK</shortName>
        <ecNumber evidence="3 11">2.7.1.71</ecNumber>
    </recommendedName>
</protein>
<organism evidence="12 13">
    <name type="scientific">Candidatus Enterocloster excrementigallinarum</name>
    <dbReference type="NCBI Taxonomy" id="2838558"/>
    <lineage>
        <taxon>Bacteria</taxon>
        <taxon>Bacillati</taxon>
        <taxon>Bacillota</taxon>
        <taxon>Clostridia</taxon>
        <taxon>Lachnospirales</taxon>
        <taxon>Lachnospiraceae</taxon>
        <taxon>Enterocloster</taxon>
    </lineage>
</organism>
<dbReference type="PANTHER" id="PTHR21087:SF16">
    <property type="entry name" value="SHIKIMATE KINASE 1, CHLOROPLASTIC"/>
    <property type="match status" value="1"/>
</dbReference>
<dbReference type="PRINTS" id="PR01100">
    <property type="entry name" value="SHIKIMTKNASE"/>
</dbReference>
<evidence type="ECO:0000256" key="5">
    <source>
        <dbReference type="ARBA" id="ARBA00022679"/>
    </source>
</evidence>
<proteinExistence type="inferred from homology"/>
<evidence type="ECO:0000256" key="1">
    <source>
        <dbReference type="ARBA" id="ARBA00004842"/>
    </source>
</evidence>
<reference evidence="12" key="2">
    <citation type="submission" date="2021-04" db="EMBL/GenBank/DDBJ databases">
        <authorList>
            <person name="Gilroy R."/>
        </authorList>
    </citation>
    <scope>NUCLEOTIDE SEQUENCE</scope>
    <source>
        <strain evidence="12">CHK198-12963</strain>
    </source>
</reference>
<dbReference type="CDD" id="cd00464">
    <property type="entry name" value="SK"/>
    <property type="match status" value="1"/>
</dbReference>
<evidence type="ECO:0000256" key="2">
    <source>
        <dbReference type="ARBA" id="ARBA00006997"/>
    </source>
</evidence>
<dbReference type="GO" id="GO:0005524">
    <property type="term" value="F:ATP binding"/>
    <property type="evidence" value="ECO:0007669"/>
    <property type="project" value="UniProtKB-UniRule"/>
</dbReference>
<keyword evidence="9 11" id="KW-0057">Aromatic amino acid biosynthesis</keyword>
<accession>A0A9D2PXB6</accession>
<feature type="binding site" evidence="11">
    <location>
        <position position="140"/>
    </location>
    <ligand>
        <name>substrate</name>
    </ligand>
</feature>
<dbReference type="EC" id="2.7.1.71" evidence="3 11"/>
<dbReference type="GO" id="GO:0004765">
    <property type="term" value="F:shikimate kinase activity"/>
    <property type="evidence" value="ECO:0007669"/>
    <property type="project" value="UniProtKB-UniRule"/>
</dbReference>
<evidence type="ECO:0000313" key="13">
    <source>
        <dbReference type="Proteomes" id="UP000823863"/>
    </source>
</evidence>
<dbReference type="PROSITE" id="PS01128">
    <property type="entry name" value="SHIKIMATE_KINASE"/>
    <property type="match status" value="1"/>
</dbReference>
<evidence type="ECO:0000256" key="10">
    <source>
        <dbReference type="ARBA" id="ARBA00048567"/>
    </source>
</evidence>
<dbReference type="Gene3D" id="3.40.50.300">
    <property type="entry name" value="P-loop containing nucleotide triphosphate hydrolases"/>
    <property type="match status" value="1"/>
</dbReference>
<evidence type="ECO:0000256" key="4">
    <source>
        <dbReference type="ARBA" id="ARBA00022605"/>
    </source>
</evidence>
<dbReference type="InterPro" id="IPR027417">
    <property type="entry name" value="P-loop_NTPase"/>
</dbReference>